<dbReference type="PANTHER" id="PTHR13847">
    <property type="entry name" value="SARCOSINE DEHYDROGENASE-RELATED"/>
    <property type="match status" value="1"/>
</dbReference>
<dbReference type="EMBL" id="JAFBWN010000008">
    <property type="protein sequence ID" value="MBM2355531.1"/>
    <property type="molecule type" value="Genomic_DNA"/>
</dbReference>
<evidence type="ECO:0000259" key="2">
    <source>
        <dbReference type="Pfam" id="PF01266"/>
    </source>
</evidence>
<accession>A0A9Q2NRE6</accession>
<dbReference type="Proteomes" id="UP000809337">
    <property type="component" value="Unassembled WGS sequence"/>
</dbReference>
<dbReference type="InterPro" id="IPR006076">
    <property type="entry name" value="FAD-dep_OxRdtase"/>
</dbReference>
<keyword evidence="1" id="KW-0560">Oxidoreductase</keyword>
<protein>
    <submittedName>
        <fullName evidence="3">FAD-binding oxidoreductase</fullName>
    </submittedName>
</protein>
<dbReference type="GO" id="GO:0005737">
    <property type="term" value="C:cytoplasm"/>
    <property type="evidence" value="ECO:0007669"/>
    <property type="project" value="TreeGrafter"/>
</dbReference>
<dbReference type="InterPro" id="IPR036188">
    <property type="entry name" value="FAD/NAD-bd_sf"/>
</dbReference>
<dbReference type="Pfam" id="PF01266">
    <property type="entry name" value="DAO"/>
    <property type="match status" value="1"/>
</dbReference>
<dbReference type="Gene3D" id="3.30.9.10">
    <property type="entry name" value="D-Amino Acid Oxidase, subunit A, domain 2"/>
    <property type="match status" value="1"/>
</dbReference>
<reference evidence="3" key="1">
    <citation type="submission" date="2021-01" db="EMBL/GenBank/DDBJ databases">
        <title>Diatom-associated Roseobacters Show Island Model of Population Structure.</title>
        <authorList>
            <person name="Qu L."/>
            <person name="Feng X."/>
            <person name="Chen Y."/>
            <person name="Li L."/>
            <person name="Wang X."/>
            <person name="Hu Z."/>
            <person name="Wang H."/>
            <person name="Luo H."/>
        </authorList>
    </citation>
    <scope>NUCLEOTIDE SEQUENCE</scope>
    <source>
        <strain evidence="3">SM26-45</strain>
    </source>
</reference>
<dbReference type="AlphaFoldDB" id="A0A9Q2NRE6"/>
<dbReference type="GO" id="GO:0016491">
    <property type="term" value="F:oxidoreductase activity"/>
    <property type="evidence" value="ECO:0007669"/>
    <property type="project" value="UniProtKB-KW"/>
</dbReference>
<dbReference type="SUPFAM" id="SSF51905">
    <property type="entry name" value="FAD/NAD(P)-binding domain"/>
    <property type="match status" value="1"/>
</dbReference>
<organism evidence="3 4">
    <name type="scientific">Pseudosulfitobacter pseudonitzschiae</name>
    <dbReference type="NCBI Taxonomy" id="1402135"/>
    <lineage>
        <taxon>Bacteria</taxon>
        <taxon>Pseudomonadati</taxon>
        <taxon>Pseudomonadota</taxon>
        <taxon>Alphaproteobacteria</taxon>
        <taxon>Rhodobacterales</taxon>
        <taxon>Roseobacteraceae</taxon>
        <taxon>Pseudosulfitobacter</taxon>
    </lineage>
</organism>
<name>A0A9Q2NRE6_9RHOB</name>
<comment type="caution">
    <text evidence="3">The sequence shown here is derived from an EMBL/GenBank/DDBJ whole genome shotgun (WGS) entry which is preliminary data.</text>
</comment>
<dbReference type="Gene3D" id="3.50.50.60">
    <property type="entry name" value="FAD/NAD(P)-binding domain"/>
    <property type="match status" value="1"/>
</dbReference>
<sequence>MDASRHCTVHATQSGASPVTDVVFPPSLWADTAPPRAAAPSLEDTVETDVAVIGGGFTGLSAAIEVARNGGSVTVLEGKAVGWGASGRNNGQVIPILTSAEPAVWIKRYGAAGERMVQLIGNSASILFDLVREFDMKAEAEQTGWFQPAHSPGRVKLCQTRVDTWQRHGFPAEFKTAEETREILGSDFWYGGMLNPTGGHINPLALARAMAKTAEELNAKIYENSAVTSYERVGAQWIIRTATGIVKARALILATNAYTGELVPSLAPRLAKSIIPVLSWQMATQPLGDNLRRTILPGRQAVSDTRGDLRFFRYDARNRLITGGAVMGSHDVVNRVRAKAARSLGEAFPELGTPEMTHVWSGYIGMNWDRFPRIHRLGTDGWAWIGCNGRGVAFGTAMGRELARAATGTNENDLALPVTEPRPFPIHSIARRVAPTYLAWLKRKDLSEPKQ</sequence>
<evidence type="ECO:0000313" key="3">
    <source>
        <dbReference type="EMBL" id="MBM2355531.1"/>
    </source>
</evidence>
<proteinExistence type="predicted"/>
<dbReference type="PANTHER" id="PTHR13847:SF281">
    <property type="entry name" value="FAD DEPENDENT OXIDOREDUCTASE DOMAIN-CONTAINING PROTEIN"/>
    <property type="match status" value="1"/>
</dbReference>
<gene>
    <name evidence="3" type="ORF">JQX14_13345</name>
</gene>
<evidence type="ECO:0000256" key="1">
    <source>
        <dbReference type="ARBA" id="ARBA00023002"/>
    </source>
</evidence>
<evidence type="ECO:0000313" key="4">
    <source>
        <dbReference type="Proteomes" id="UP000809337"/>
    </source>
</evidence>
<feature type="domain" description="FAD dependent oxidoreductase" evidence="2">
    <location>
        <begin position="49"/>
        <end position="404"/>
    </location>
</feature>